<keyword evidence="2" id="KW-1185">Reference proteome</keyword>
<gene>
    <name evidence="1" type="ORF">MKW98_030710</name>
</gene>
<evidence type="ECO:0000313" key="2">
    <source>
        <dbReference type="Proteomes" id="UP001202328"/>
    </source>
</evidence>
<dbReference type="EMBL" id="JAJJMB010018262">
    <property type="protein sequence ID" value="KAI3830547.1"/>
    <property type="molecule type" value="Genomic_DNA"/>
</dbReference>
<feature type="non-terminal residue" evidence="1">
    <location>
        <position position="78"/>
    </location>
</feature>
<reference evidence="1" key="1">
    <citation type="submission" date="2022-04" db="EMBL/GenBank/DDBJ databases">
        <title>A functionally conserved STORR gene fusion in Papaver species that diverged 16.8 million years ago.</title>
        <authorList>
            <person name="Catania T."/>
        </authorList>
    </citation>
    <scope>NUCLEOTIDE SEQUENCE</scope>
    <source>
        <strain evidence="1">S-188037</strain>
    </source>
</reference>
<dbReference type="AlphaFoldDB" id="A0AAD4RU00"/>
<protein>
    <submittedName>
        <fullName evidence="1">Uncharacterized protein</fullName>
    </submittedName>
</protein>
<accession>A0AAD4RU00</accession>
<dbReference type="Proteomes" id="UP001202328">
    <property type="component" value="Unassembled WGS sequence"/>
</dbReference>
<comment type="caution">
    <text evidence="1">The sequence shown here is derived from an EMBL/GenBank/DDBJ whole genome shotgun (WGS) entry which is preliminary data.</text>
</comment>
<sequence length="78" mass="9038">PGEDPFAKRQIEKKHRLRNLKQAAKVGALPRICWALKEEKYASRRGILPMLQAEEDERIAYIEFSDAQAFNKASLQRI</sequence>
<evidence type="ECO:0000313" key="1">
    <source>
        <dbReference type="EMBL" id="KAI3830547.1"/>
    </source>
</evidence>
<organism evidence="1 2">
    <name type="scientific">Papaver atlanticum</name>
    <dbReference type="NCBI Taxonomy" id="357466"/>
    <lineage>
        <taxon>Eukaryota</taxon>
        <taxon>Viridiplantae</taxon>
        <taxon>Streptophyta</taxon>
        <taxon>Embryophyta</taxon>
        <taxon>Tracheophyta</taxon>
        <taxon>Spermatophyta</taxon>
        <taxon>Magnoliopsida</taxon>
        <taxon>Ranunculales</taxon>
        <taxon>Papaveraceae</taxon>
        <taxon>Papaveroideae</taxon>
        <taxon>Papaver</taxon>
    </lineage>
</organism>
<name>A0AAD4RU00_9MAGN</name>
<proteinExistence type="predicted"/>